<dbReference type="GO" id="GO:0030125">
    <property type="term" value="C:clathrin vesicle coat"/>
    <property type="evidence" value="ECO:0007669"/>
    <property type="project" value="TreeGrafter"/>
</dbReference>
<organism evidence="7 8">
    <name type="scientific">Ananas comosus</name>
    <name type="common">Pineapple</name>
    <name type="synonym">Ananas ananas</name>
    <dbReference type="NCBI Taxonomy" id="4615"/>
    <lineage>
        <taxon>Eukaryota</taxon>
        <taxon>Viridiplantae</taxon>
        <taxon>Streptophyta</taxon>
        <taxon>Embryophyta</taxon>
        <taxon>Tracheophyta</taxon>
        <taxon>Spermatophyta</taxon>
        <taxon>Magnoliopsida</taxon>
        <taxon>Liliopsida</taxon>
        <taxon>Poales</taxon>
        <taxon>Bromeliaceae</taxon>
        <taxon>Bromelioideae</taxon>
        <taxon>Ananas</taxon>
    </lineage>
</organism>
<dbReference type="GO" id="GO:0005886">
    <property type="term" value="C:plasma membrane"/>
    <property type="evidence" value="ECO:0007669"/>
    <property type="project" value="TreeGrafter"/>
</dbReference>
<dbReference type="PANTHER" id="PTHR12276:SF116">
    <property type="entry name" value="ENTH_VHS FAMILY PROTEIN"/>
    <property type="match status" value="1"/>
</dbReference>
<dbReference type="Proteomes" id="UP000092600">
    <property type="component" value="Unassembled WGS sequence"/>
</dbReference>
<keyword evidence="4" id="KW-0968">Cytoplasmic vesicle</keyword>
<dbReference type="GO" id="GO:0005794">
    <property type="term" value="C:Golgi apparatus"/>
    <property type="evidence" value="ECO:0007669"/>
    <property type="project" value="UniProtKB-SubCell"/>
</dbReference>
<dbReference type="GO" id="GO:0006897">
    <property type="term" value="P:endocytosis"/>
    <property type="evidence" value="ECO:0007669"/>
    <property type="project" value="TreeGrafter"/>
</dbReference>
<proteinExistence type="predicted"/>
<dbReference type="InterPro" id="IPR013809">
    <property type="entry name" value="ENTH"/>
</dbReference>
<comment type="subcellular location">
    <subcellularLocation>
        <location evidence="1">Cytoplasmic vesicle</location>
        <location evidence="1">Clathrin-coated vesicle</location>
    </subcellularLocation>
    <subcellularLocation>
        <location evidence="2">Golgi apparatus</location>
    </subcellularLocation>
</comment>
<evidence type="ECO:0000313" key="9">
    <source>
        <dbReference type="Proteomes" id="UP000515123"/>
    </source>
</evidence>
<dbReference type="PANTHER" id="PTHR12276">
    <property type="entry name" value="EPSIN/ENT-RELATED"/>
    <property type="match status" value="1"/>
</dbReference>
<reference evidence="7 8" key="1">
    <citation type="journal article" date="2016" name="DNA Res.">
        <title>The draft genome of MD-2 pineapple using hybrid error correction of long reads.</title>
        <authorList>
            <person name="Redwan R.M."/>
            <person name="Saidin A."/>
            <person name="Kumar S.V."/>
        </authorList>
    </citation>
    <scope>NUCLEOTIDE SEQUENCE [LARGE SCALE GENOMIC DNA]</scope>
    <source>
        <strain evidence="8">cv. MD2</strain>
        <tissue evidence="7">Leaf</tissue>
    </source>
</reference>
<dbReference type="Proteomes" id="UP000515123">
    <property type="component" value="Linkage group 12"/>
</dbReference>
<dbReference type="STRING" id="4615.A0A199W2B6"/>
<feature type="region of interest" description="Disordered" evidence="5">
    <location>
        <begin position="214"/>
        <end position="249"/>
    </location>
</feature>
<dbReference type="RefSeq" id="XP_020099611.1">
    <property type="nucleotide sequence ID" value="XM_020244022.1"/>
</dbReference>
<protein>
    <submittedName>
        <fullName evidence="7">ENTH domain-containing protein</fullName>
    </submittedName>
    <submittedName>
        <fullName evidence="10">Epsin-3-like</fullName>
    </submittedName>
</protein>
<dbReference type="GeneID" id="109718033"/>
<dbReference type="GO" id="GO:0005768">
    <property type="term" value="C:endosome"/>
    <property type="evidence" value="ECO:0007669"/>
    <property type="project" value="TreeGrafter"/>
</dbReference>
<dbReference type="Gramene" id="Aco000523.1.mrna1">
    <property type="protein sequence ID" value="Aco000523.1.mrna1"/>
    <property type="gene ID" value="Aco000523.1.path1"/>
</dbReference>
<evidence type="ECO:0000313" key="7">
    <source>
        <dbReference type="EMBL" id="OAY83454.1"/>
    </source>
</evidence>
<dbReference type="GO" id="GO:0005543">
    <property type="term" value="F:phospholipid binding"/>
    <property type="evidence" value="ECO:0007669"/>
    <property type="project" value="TreeGrafter"/>
</dbReference>
<name>A0A199W2B6_ANACO</name>
<accession>A0A199W2B6</accession>
<evidence type="ECO:0000256" key="5">
    <source>
        <dbReference type="SAM" id="MobiDB-lite"/>
    </source>
</evidence>
<feature type="compositionally biased region" description="Basic and acidic residues" evidence="5">
    <location>
        <begin position="226"/>
        <end position="249"/>
    </location>
</feature>
<dbReference type="EMBL" id="LSRQ01000333">
    <property type="protein sequence ID" value="OAY83454.1"/>
    <property type="molecule type" value="Genomic_DNA"/>
</dbReference>
<evidence type="ECO:0000313" key="10">
    <source>
        <dbReference type="RefSeq" id="XP_020099611.1"/>
    </source>
</evidence>
<dbReference type="AlphaFoldDB" id="A0A199W2B6"/>
<evidence type="ECO:0000259" key="6">
    <source>
        <dbReference type="PROSITE" id="PS50942"/>
    </source>
</evidence>
<dbReference type="Pfam" id="PF01417">
    <property type="entry name" value="ENTH"/>
    <property type="match status" value="1"/>
</dbReference>
<dbReference type="CDD" id="cd03571">
    <property type="entry name" value="ENTH"/>
    <property type="match status" value="1"/>
</dbReference>
<sequence length="310" mass="35996">MGTPFFYELKKQASSFLKDKIRTARLALTDVTPAELLTEEATNGTPWPPETKTMGFISRSAFEIDDYWRIVEILHKRFSKFDRKHWREPYKALVLLEHLLLHGPESVAEEFQIDKEFIQELGTFQYIDEKGFNWGLTVRMKSERVLKLLEKGPLLKEERDRARKVTRGIQGFGSFNVHYSPTNNHNPIENSSNCYVRSNSHYEDYPTQEAVVLDDQKESFNTNSSIHKDESGERSMEENLSDKSLKPQEETGSVFPVKGLILEESKPLIPFKEVKKTEFQKVLGWSKPLMPREEVKKVECFESQLLLSQS</sequence>
<dbReference type="SMART" id="SM00273">
    <property type="entry name" value="ENTH"/>
    <property type="match status" value="1"/>
</dbReference>
<gene>
    <name evidence="10" type="primary">LOC109718033</name>
    <name evidence="7" type="ORF">ACMD2_00294</name>
</gene>
<evidence type="ECO:0000256" key="2">
    <source>
        <dbReference type="ARBA" id="ARBA00004555"/>
    </source>
</evidence>
<dbReference type="Gene3D" id="1.25.40.90">
    <property type="match status" value="1"/>
</dbReference>
<evidence type="ECO:0000313" key="8">
    <source>
        <dbReference type="Proteomes" id="UP000092600"/>
    </source>
</evidence>
<evidence type="ECO:0000256" key="1">
    <source>
        <dbReference type="ARBA" id="ARBA00004132"/>
    </source>
</evidence>
<feature type="domain" description="ENTH" evidence="6">
    <location>
        <begin position="26"/>
        <end position="159"/>
    </location>
</feature>
<evidence type="ECO:0000256" key="4">
    <source>
        <dbReference type="ARBA" id="ARBA00023329"/>
    </source>
</evidence>
<dbReference type="SUPFAM" id="SSF48464">
    <property type="entry name" value="ENTH/VHS domain"/>
    <property type="match status" value="1"/>
</dbReference>
<evidence type="ECO:0000256" key="3">
    <source>
        <dbReference type="ARBA" id="ARBA00023034"/>
    </source>
</evidence>
<dbReference type="PROSITE" id="PS50942">
    <property type="entry name" value="ENTH"/>
    <property type="match status" value="1"/>
</dbReference>
<keyword evidence="3" id="KW-0333">Golgi apparatus</keyword>
<reference evidence="10" key="2">
    <citation type="submission" date="2025-04" db="UniProtKB">
        <authorList>
            <consortium name="RefSeq"/>
        </authorList>
    </citation>
    <scope>IDENTIFICATION</scope>
    <source>
        <tissue evidence="10">Leaf</tissue>
    </source>
</reference>
<dbReference type="GO" id="GO:0030276">
    <property type="term" value="F:clathrin binding"/>
    <property type="evidence" value="ECO:0007669"/>
    <property type="project" value="TreeGrafter"/>
</dbReference>
<dbReference type="InterPro" id="IPR008942">
    <property type="entry name" value="ENTH_VHS"/>
</dbReference>
<keyword evidence="9" id="KW-1185">Reference proteome</keyword>
<dbReference type="OrthoDB" id="4033880at2759"/>